<evidence type="ECO:0000313" key="3">
    <source>
        <dbReference type="Proteomes" id="UP001479933"/>
    </source>
</evidence>
<keyword evidence="3" id="KW-1185">Reference proteome</keyword>
<dbReference type="RefSeq" id="WP_066162864.1">
    <property type="nucleotide sequence ID" value="NZ_CP136137.1"/>
</dbReference>
<dbReference type="GO" id="GO:0016787">
    <property type="term" value="F:hydrolase activity"/>
    <property type="evidence" value="ECO:0007669"/>
    <property type="project" value="UniProtKB-KW"/>
</dbReference>
<keyword evidence="2" id="KW-0378">Hydrolase</keyword>
<gene>
    <name evidence="2" type="ORF">RVF87_15775</name>
</gene>
<organism evidence="2 3">
    <name type="scientific">Gordonia hydrophobica</name>
    <dbReference type="NCBI Taxonomy" id="40516"/>
    <lineage>
        <taxon>Bacteria</taxon>
        <taxon>Bacillati</taxon>
        <taxon>Actinomycetota</taxon>
        <taxon>Actinomycetes</taxon>
        <taxon>Mycobacteriales</taxon>
        <taxon>Gordoniaceae</taxon>
        <taxon>Gordonia</taxon>
    </lineage>
</organism>
<dbReference type="Pfam" id="PF13472">
    <property type="entry name" value="Lipase_GDSL_2"/>
    <property type="match status" value="1"/>
</dbReference>
<evidence type="ECO:0000313" key="2">
    <source>
        <dbReference type="EMBL" id="WYY06515.1"/>
    </source>
</evidence>
<evidence type="ECO:0000259" key="1">
    <source>
        <dbReference type="Pfam" id="PF13472"/>
    </source>
</evidence>
<dbReference type="Gene3D" id="3.40.50.1110">
    <property type="entry name" value="SGNH hydrolase"/>
    <property type="match status" value="1"/>
</dbReference>
<accession>A0ABZ2TYL5</accession>
<name>A0ABZ2TYL5_9ACTN</name>
<sequence length="254" mass="27927">MTFTRYVALGDSFTEGVGDDAPDLPNGVRGWADRVAAALAHSRPDLEYANLAIRGRKMGPIIDEQVAPAIAMRPDLVTIYAGANDILRPKVDIDAILAAYDAAVERLAASGAHTVLFTAHDPGGWPLFSGLRGRFAIYTEGVREIADRHGATIVDFWRMPDYRDERLWSFDRLHMSPAGHQRMAIAVLDTLGLEHSLVPLTLAPAPDLTVAQQRAENRRWIKEFAAPWIGRRLRGTSSGDGMTARYPEIGRFPG</sequence>
<dbReference type="InterPro" id="IPR036514">
    <property type="entry name" value="SGNH_hydro_sf"/>
</dbReference>
<feature type="domain" description="SGNH hydrolase-type esterase" evidence="1">
    <location>
        <begin position="8"/>
        <end position="182"/>
    </location>
</feature>
<dbReference type="SUPFAM" id="SSF52266">
    <property type="entry name" value="SGNH hydrolase"/>
    <property type="match status" value="1"/>
</dbReference>
<proteinExistence type="predicted"/>
<dbReference type="EC" id="3.1.-.-" evidence="2"/>
<dbReference type="PANTHER" id="PTHR43784:SF2">
    <property type="entry name" value="GDSL-LIKE LIPASE_ACYLHYDROLASE, PUTATIVE (AFU_ORTHOLOGUE AFUA_2G00820)-RELATED"/>
    <property type="match status" value="1"/>
</dbReference>
<dbReference type="EMBL" id="CP136137">
    <property type="protein sequence ID" value="WYY06515.1"/>
    <property type="molecule type" value="Genomic_DNA"/>
</dbReference>
<dbReference type="Proteomes" id="UP001479933">
    <property type="component" value="Chromosome"/>
</dbReference>
<dbReference type="CDD" id="cd01832">
    <property type="entry name" value="SGNH_hydrolase_like_1"/>
    <property type="match status" value="1"/>
</dbReference>
<dbReference type="PANTHER" id="PTHR43784">
    <property type="entry name" value="GDSL-LIKE LIPASE/ACYLHYDROLASE, PUTATIVE (AFU_ORTHOLOGUE AFUA_2G00820)-RELATED"/>
    <property type="match status" value="1"/>
</dbReference>
<dbReference type="InterPro" id="IPR053140">
    <property type="entry name" value="GDSL_Rv0518-like"/>
</dbReference>
<protein>
    <submittedName>
        <fullName evidence="2">SGNH/GDSL hydrolase family protein</fullName>
        <ecNumber evidence="2">3.1.-.-</ecNumber>
    </submittedName>
</protein>
<dbReference type="InterPro" id="IPR013830">
    <property type="entry name" value="SGNH_hydro"/>
</dbReference>
<reference evidence="2 3" key="1">
    <citation type="journal article" date="2023" name="Virus Evol.">
        <title>Computational host range prediction-The good, the bad, and the ugly.</title>
        <authorList>
            <person name="Howell A.A."/>
            <person name="Versoza C.J."/>
            <person name="Pfeifer S.P."/>
        </authorList>
    </citation>
    <scope>NUCLEOTIDE SEQUENCE [LARGE SCALE GENOMIC DNA]</scope>
    <source>
        <strain evidence="2 3">1610/1b</strain>
    </source>
</reference>